<dbReference type="Gene3D" id="1.20.1050.60">
    <property type="entry name" value="alpha-1,2-mannosidase"/>
    <property type="match status" value="1"/>
</dbReference>
<dbReference type="InterPro" id="IPR005887">
    <property type="entry name" value="GH92_a_mannosidase_put"/>
</dbReference>
<dbReference type="Pfam" id="PF17678">
    <property type="entry name" value="Glyco_hydro_92N"/>
    <property type="match status" value="1"/>
</dbReference>
<keyword evidence="3" id="KW-0106">Calcium</keyword>
<dbReference type="GO" id="GO:0030246">
    <property type="term" value="F:carbohydrate binding"/>
    <property type="evidence" value="ECO:0007669"/>
    <property type="project" value="InterPro"/>
</dbReference>
<sequence length="780" mass="87675">MMVLFKNTAKLLILSSFLGITACTSTNTVNAELIPTDYVNPFIGASTSVGAAGVYHGLGKTFPGATTPYGMVQVSPNTITGGDNGSGYSYEHKTIEGFAFTQMSGVGWFGDLGNFLVMPTTGELQKIAGREDSIKGYRSVYNKATEVAKAGYYSVELTDYKIKAESSSTPHCGILRFTFPAHEQSRIQIDLARRVGGTSTAQYVKVVDDNTIQGWMKCTPDGGGWGNGEGSADYTVYYYAQFSKPLNNYGFWSADIPDGWTRKRDQVVGLPYLQRVSQASIIKDKKELAGKHLGFFTEFPTAEGEEVELKVGISFVDMEGATNNFKQEIASKNFDQVKQEANDLWNKELNRVKITGGTNDEKTVFYTALYHTMIDPRIYADVDGRYVGGDHQIHEGDGTFTKRTIFSGWDVFRSQFPLQTIINPRLVSDQLNSLITMAEQSGREYYERWEVLNSYSGCMLGNPALSVLADAYVKGIRTYDAEKAYQYAVNTSRKFGNDLLGYTPEPLSISYTLEYAYADWCISQLAKALGKEDGYKLFYEKGQAYYNIFDKEKEWFRPRKADGTWEAWPENARTKEWYGCIESNAYQQGWFVPHDIPGMVELMGGKEMVIADLTNLFDKTPSNLLWNEYYNHANEPVHFVPFLFNQLDVPWNTQKWTRYICEKAYANKVEGIVGNEDVGQMSAWYILAASGIHPSCPGNTRMEITSPIFDKIEFRLDPKYHSGKTFTVIAHDNNTKNQYIQKALLNGKEHKKCYLNFTEIAAGGTLELFMGDKPNTEWGI</sequence>
<evidence type="ECO:0000313" key="7">
    <source>
        <dbReference type="EMBL" id="MBB4045122.1"/>
    </source>
</evidence>
<dbReference type="Gene3D" id="2.70.98.10">
    <property type="match status" value="1"/>
</dbReference>
<dbReference type="PANTHER" id="PTHR12143">
    <property type="entry name" value="PEPTIDE N-GLYCANASE PNGASE -RELATED"/>
    <property type="match status" value="1"/>
</dbReference>
<evidence type="ECO:0000256" key="3">
    <source>
        <dbReference type="ARBA" id="ARBA00022837"/>
    </source>
</evidence>
<evidence type="ECO:0000259" key="5">
    <source>
        <dbReference type="Pfam" id="PF07971"/>
    </source>
</evidence>
<dbReference type="EMBL" id="JACIER010000012">
    <property type="protein sequence ID" value="MBB4045122.1"/>
    <property type="molecule type" value="Genomic_DNA"/>
</dbReference>
<dbReference type="Gene3D" id="1.20.1610.10">
    <property type="entry name" value="alpha-1,2-mannosidases domains"/>
    <property type="match status" value="1"/>
</dbReference>
<dbReference type="InterPro" id="IPR008928">
    <property type="entry name" value="6-hairpin_glycosidase_sf"/>
</dbReference>
<feature type="chain" id="PRO_5032482290" evidence="4">
    <location>
        <begin position="32"/>
        <end position="780"/>
    </location>
</feature>
<accession>A0A840D9Q2</accession>
<evidence type="ECO:0000256" key="2">
    <source>
        <dbReference type="ARBA" id="ARBA00011245"/>
    </source>
</evidence>
<comment type="subunit">
    <text evidence="2">Monomer.</text>
</comment>
<dbReference type="InterPro" id="IPR014718">
    <property type="entry name" value="GH-type_carb-bd"/>
</dbReference>
<keyword evidence="8" id="KW-1185">Reference proteome</keyword>
<dbReference type="Gene3D" id="3.30.2080.10">
    <property type="entry name" value="GH92 mannosidase domain"/>
    <property type="match status" value="1"/>
</dbReference>
<comment type="cofactor">
    <cofactor evidence="1">
        <name>Ca(2+)</name>
        <dbReference type="ChEBI" id="CHEBI:29108"/>
    </cofactor>
</comment>
<gene>
    <name evidence="7" type="ORF">GGR06_002932</name>
</gene>
<feature type="domain" description="Glycosyl hydrolase family 92" evidence="5">
    <location>
        <begin position="321"/>
        <end position="772"/>
    </location>
</feature>
<dbReference type="SUPFAM" id="SSF48208">
    <property type="entry name" value="Six-hairpin glycosidases"/>
    <property type="match status" value="1"/>
</dbReference>
<feature type="signal peptide" evidence="4">
    <location>
        <begin position="1"/>
        <end position="31"/>
    </location>
</feature>
<dbReference type="InterPro" id="IPR041371">
    <property type="entry name" value="GH92_N"/>
</dbReference>
<proteinExistence type="predicted"/>
<dbReference type="FunFam" id="3.30.2080.10:FF:000001">
    <property type="entry name" value="Alpha-1,2-mannosidase subfamily"/>
    <property type="match status" value="1"/>
</dbReference>
<dbReference type="NCBIfam" id="TIGR01180">
    <property type="entry name" value="aman2_put"/>
    <property type="match status" value="1"/>
</dbReference>
<dbReference type="GO" id="GO:0006516">
    <property type="term" value="P:glycoprotein catabolic process"/>
    <property type="evidence" value="ECO:0007669"/>
    <property type="project" value="TreeGrafter"/>
</dbReference>
<dbReference type="GO" id="GO:0005975">
    <property type="term" value="P:carbohydrate metabolic process"/>
    <property type="evidence" value="ECO:0007669"/>
    <property type="project" value="InterPro"/>
</dbReference>
<keyword evidence="4" id="KW-0732">Signal</keyword>
<protein>
    <submittedName>
        <fullName evidence="7">Alpha-1,2-mannosidase</fullName>
    </submittedName>
</protein>
<name>A0A840D9Q2_9BACE</name>
<dbReference type="InterPro" id="IPR050883">
    <property type="entry name" value="PNGase"/>
</dbReference>
<feature type="domain" description="Glycosyl hydrolase family 92 N-terminal" evidence="6">
    <location>
        <begin position="38"/>
        <end position="314"/>
    </location>
</feature>
<dbReference type="GO" id="GO:0005829">
    <property type="term" value="C:cytosol"/>
    <property type="evidence" value="ECO:0007669"/>
    <property type="project" value="TreeGrafter"/>
</dbReference>
<reference evidence="7" key="1">
    <citation type="submission" date="2020-08" db="EMBL/GenBank/DDBJ databases">
        <title>Genomic Encyclopedia of Type Strains, Phase IV (KMG-IV): sequencing the most valuable type-strain genomes for metagenomic binning, comparative biology and taxonomic classification.</title>
        <authorList>
            <person name="Goeker M."/>
        </authorList>
    </citation>
    <scope>NUCLEOTIDE SEQUENCE [LARGE SCALE GENOMIC DNA]</scope>
    <source>
        <strain evidence="7">DSM 105720</strain>
    </source>
</reference>
<organism evidence="7 8">
    <name type="scientific">Bacteroides reticulotermitis</name>
    <dbReference type="NCBI Taxonomy" id="1133319"/>
    <lineage>
        <taxon>Bacteria</taxon>
        <taxon>Pseudomonadati</taxon>
        <taxon>Bacteroidota</taxon>
        <taxon>Bacteroidia</taxon>
        <taxon>Bacteroidales</taxon>
        <taxon>Bacteroidaceae</taxon>
        <taxon>Bacteroides</taxon>
    </lineage>
</organism>
<dbReference type="Pfam" id="PF07971">
    <property type="entry name" value="Glyco_hydro_92"/>
    <property type="match status" value="1"/>
</dbReference>
<comment type="caution">
    <text evidence="7">The sequence shown here is derived from an EMBL/GenBank/DDBJ whole genome shotgun (WGS) entry which is preliminary data.</text>
</comment>
<evidence type="ECO:0000313" key="8">
    <source>
        <dbReference type="Proteomes" id="UP000560658"/>
    </source>
</evidence>
<dbReference type="GO" id="GO:0000224">
    <property type="term" value="F:peptide-N4-(N-acetyl-beta-glucosaminyl)asparagine amidase activity"/>
    <property type="evidence" value="ECO:0007669"/>
    <property type="project" value="TreeGrafter"/>
</dbReference>
<dbReference type="Proteomes" id="UP000560658">
    <property type="component" value="Unassembled WGS sequence"/>
</dbReference>
<evidence type="ECO:0000259" key="6">
    <source>
        <dbReference type="Pfam" id="PF17678"/>
    </source>
</evidence>
<evidence type="ECO:0000256" key="4">
    <source>
        <dbReference type="SAM" id="SignalP"/>
    </source>
</evidence>
<dbReference type="InterPro" id="IPR012939">
    <property type="entry name" value="Glyco_hydro_92"/>
</dbReference>
<evidence type="ECO:0000256" key="1">
    <source>
        <dbReference type="ARBA" id="ARBA00001913"/>
    </source>
</evidence>
<dbReference type="AlphaFoldDB" id="A0A840D9Q2"/>
<dbReference type="PANTHER" id="PTHR12143:SF39">
    <property type="entry name" value="SECRETED PROTEIN"/>
    <property type="match status" value="1"/>
</dbReference>
<dbReference type="PROSITE" id="PS51257">
    <property type="entry name" value="PROKAR_LIPOPROTEIN"/>
    <property type="match status" value="1"/>
</dbReference>